<evidence type="ECO:0000313" key="4">
    <source>
        <dbReference type="Proteomes" id="UP000610594"/>
    </source>
</evidence>
<sequence length="303" mass="32061">MSKKFEGIIAYPVTPFMANGAIDVDMLTELIDRLIDSGVHAIAPLGSTGESAYLSDDEWETAARSSVAAVAGRVPTVVGISELTTLGAIKRARFAQRVGADAIMVLPISYWKLTEAEIIAHYAAIGDSVSIPIMLYNNPATSGIDMQPELIARICKEVPSVTMVKESTGDLQRMHRLKQLTNGTIPFYNGSNPLAFAALNAGAAGWCTAAPNLNAELPLALYDAIKRNDILAARATFEKVLPLLQFIVKVGLPTSVKAGLALQGIEAGEPRLPLRPLTPAALEDLSGILANLEGTPKTSASIA</sequence>
<name>A0ABX0MT39_9BURK</name>
<dbReference type="SUPFAM" id="SSF51569">
    <property type="entry name" value="Aldolase"/>
    <property type="match status" value="1"/>
</dbReference>
<proteinExistence type="inferred from homology"/>
<comment type="similarity">
    <text evidence="2">Belongs to the DapA family.</text>
</comment>
<dbReference type="Gene3D" id="3.20.20.70">
    <property type="entry name" value="Aldolase class I"/>
    <property type="match status" value="1"/>
</dbReference>
<dbReference type="CDD" id="cd00408">
    <property type="entry name" value="DHDPS-like"/>
    <property type="match status" value="1"/>
</dbReference>
<dbReference type="RefSeq" id="WP_167239832.1">
    <property type="nucleotide sequence ID" value="NZ_WHJF01000103.1"/>
</dbReference>
<dbReference type="SMART" id="SM01130">
    <property type="entry name" value="DHDPS"/>
    <property type="match status" value="1"/>
</dbReference>
<evidence type="ECO:0000256" key="2">
    <source>
        <dbReference type="PIRNR" id="PIRNR001365"/>
    </source>
</evidence>
<dbReference type="InterPro" id="IPR013785">
    <property type="entry name" value="Aldolase_TIM"/>
</dbReference>
<dbReference type="Pfam" id="PF00701">
    <property type="entry name" value="DHDPS"/>
    <property type="match status" value="1"/>
</dbReference>
<keyword evidence="4" id="KW-1185">Reference proteome</keyword>
<reference evidence="3 4" key="1">
    <citation type="submission" date="2019-10" db="EMBL/GenBank/DDBJ databases">
        <title>Taxonomy of Antarctic Massilia spp.: description of Massilia rubra sp. nov., Massilia aquatica sp. nov., Massilia mucilaginosa sp. nov., Massilia frigida sp. nov. isolated from streams, lakes and regoliths.</title>
        <authorList>
            <person name="Holochova P."/>
            <person name="Sedlacek I."/>
            <person name="Kralova S."/>
            <person name="Maslanova I."/>
            <person name="Busse H.-J."/>
            <person name="Stankova E."/>
            <person name="Vrbovska V."/>
            <person name="Kovarovic V."/>
            <person name="Bartak M."/>
            <person name="Svec P."/>
            <person name="Pantucek R."/>
        </authorList>
    </citation>
    <scope>NUCLEOTIDE SEQUENCE [LARGE SCALE GENOMIC DNA]</scope>
    <source>
        <strain evidence="3 4">CCM 8694</strain>
    </source>
</reference>
<organism evidence="3 4">
    <name type="scientific">Massilia genomosp. 1</name>
    <dbReference type="NCBI Taxonomy" id="2609280"/>
    <lineage>
        <taxon>Bacteria</taxon>
        <taxon>Pseudomonadati</taxon>
        <taxon>Pseudomonadota</taxon>
        <taxon>Betaproteobacteria</taxon>
        <taxon>Burkholderiales</taxon>
        <taxon>Oxalobacteraceae</taxon>
        <taxon>Telluria group</taxon>
        <taxon>Massilia</taxon>
    </lineage>
</organism>
<dbReference type="Proteomes" id="UP000610594">
    <property type="component" value="Unassembled WGS sequence"/>
</dbReference>
<comment type="caution">
    <text evidence="3">The sequence shown here is derived from an EMBL/GenBank/DDBJ whole genome shotgun (WGS) entry which is preliminary data.</text>
</comment>
<evidence type="ECO:0000256" key="1">
    <source>
        <dbReference type="ARBA" id="ARBA00023239"/>
    </source>
</evidence>
<accession>A0ABX0MT39</accession>
<dbReference type="EMBL" id="WHJF01000103">
    <property type="protein sequence ID" value="NHZ65912.1"/>
    <property type="molecule type" value="Genomic_DNA"/>
</dbReference>
<dbReference type="PRINTS" id="PR00146">
    <property type="entry name" value="DHPICSNTHASE"/>
</dbReference>
<dbReference type="PANTHER" id="PTHR42849:SF1">
    <property type="entry name" value="N-ACETYLNEURAMINATE LYASE"/>
    <property type="match status" value="1"/>
</dbReference>
<gene>
    <name evidence="3" type="ORF">F1735_27030</name>
</gene>
<dbReference type="PIRSF" id="PIRSF001365">
    <property type="entry name" value="DHDPS"/>
    <property type="match status" value="1"/>
</dbReference>
<keyword evidence="1 2" id="KW-0456">Lyase</keyword>
<dbReference type="PANTHER" id="PTHR42849">
    <property type="entry name" value="N-ACETYLNEURAMINATE LYASE"/>
    <property type="match status" value="1"/>
</dbReference>
<dbReference type="InterPro" id="IPR002220">
    <property type="entry name" value="DapA-like"/>
</dbReference>
<evidence type="ECO:0000313" key="3">
    <source>
        <dbReference type="EMBL" id="NHZ65912.1"/>
    </source>
</evidence>
<protein>
    <submittedName>
        <fullName evidence="3">Dihydrodipicolinate synthase family protein</fullName>
    </submittedName>
</protein>